<reference evidence="4 5" key="1">
    <citation type="submission" date="2017-09" db="EMBL/GenBank/DDBJ databases">
        <title>Sphingomonas panjinensis sp.nov., isolated from oil-contaminated soil.</title>
        <authorList>
            <person name="Wang L."/>
            <person name="Chen L."/>
        </authorList>
    </citation>
    <scope>NUCLEOTIDE SEQUENCE [LARGE SCALE GENOMIC DNA]</scope>
    <source>
        <strain evidence="4 5">FW-11</strain>
    </source>
</reference>
<sequence>MAFTEPRLGCGAAIIVEGRILLLKRLTEPEAGCWGMPGGKVDLYESAAAATQREIKEEIGIEIDAADLLCLVEQIDEERGAHWVAPVYLVTAFMGAPRIVEPEKHGGLAWFPLDALPDALTCPIRGALRSWYYRQTAG</sequence>
<dbReference type="PANTHER" id="PTHR43046">
    <property type="entry name" value="GDP-MANNOSE MANNOSYL HYDROLASE"/>
    <property type="match status" value="1"/>
</dbReference>
<proteinExistence type="predicted"/>
<evidence type="ECO:0000313" key="5">
    <source>
        <dbReference type="Proteomes" id="UP000244162"/>
    </source>
</evidence>
<comment type="cofactor">
    <cofactor evidence="1">
        <name>Mg(2+)</name>
        <dbReference type="ChEBI" id="CHEBI:18420"/>
    </cofactor>
</comment>
<evidence type="ECO:0000313" key="4">
    <source>
        <dbReference type="EMBL" id="PTQ12081.1"/>
    </source>
</evidence>
<dbReference type="InterPro" id="IPR000086">
    <property type="entry name" value="NUDIX_hydrolase_dom"/>
</dbReference>
<dbReference type="PROSITE" id="PS51462">
    <property type="entry name" value="NUDIX"/>
    <property type="match status" value="1"/>
</dbReference>
<evidence type="ECO:0000256" key="2">
    <source>
        <dbReference type="ARBA" id="ARBA00022801"/>
    </source>
</evidence>
<dbReference type="EMBL" id="NWBU01000005">
    <property type="protein sequence ID" value="PTQ12081.1"/>
    <property type="molecule type" value="Genomic_DNA"/>
</dbReference>
<evidence type="ECO:0000259" key="3">
    <source>
        <dbReference type="PROSITE" id="PS51462"/>
    </source>
</evidence>
<dbReference type="PANTHER" id="PTHR43046:SF14">
    <property type="entry name" value="MUTT_NUDIX FAMILY PROTEIN"/>
    <property type="match status" value="1"/>
</dbReference>
<comment type="caution">
    <text evidence="4">The sequence shown here is derived from an EMBL/GenBank/DDBJ whole genome shotgun (WGS) entry which is preliminary data.</text>
</comment>
<accession>A0A2T5FZE4</accession>
<dbReference type="Gene3D" id="3.90.79.10">
    <property type="entry name" value="Nucleoside Triphosphate Pyrophosphohydrolase"/>
    <property type="match status" value="1"/>
</dbReference>
<dbReference type="SUPFAM" id="SSF55811">
    <property type="entry name" value="Nudix"/>
    <property type="match status" value="1"/>
</dbReference>
<organism evidence="4 5">
    <name type="scientific">Sphingomonas oleivorans</name>
    <dbReference type="NCBI Taxonomy" id="1735121"/>
    <lineage>
        <taxon>Bacteria</taxon>
        <taxon>Pseudomonadati</taxon>
        <taxon>Pseudomonadota</taxon>
        <taxon>Alphaproteobacteria</taxon>
        <taxon>Sphingomonadales</taxon>
        <taxon>Sphingomonadaceae</taxon>
        <taxon>Sphingomonas</taxon>
    </lineage>
</organism>
<dbReference type="RefSeq" id="WP_107966945.1">
    <property type="nucleotide sequence ID" value="NZ_NWBU01000005.1"/>
</dbReference>
<dbReference type="OrthoDB" id="9761969at2"/>
<dbReference type="InterPro" id="IPR015797">
    <property type="entry name" value="NUDIX_hydrolase-like_dom_sf"/>
</dbReference>
<dbReference type="Pfam" id="PF00293">
    <property type="entry name" value="NUDIX"/>
    <property type="match status" value="1"/>
</dbReference>
<feature type="domain" description="Nudix hydrolase" evidence="3">
    <location>
        <begin position="5"/>
        <end position="134"/>
    </location>
</feature>
<keyword evidence="2" id="KW-0378">Hydrolase</keyword>
<gene>
    <name evidence="4" type="ORF">CLG96_05805</name>
</gene>
<keyword evidence="5" id="KW-1185">Reference proteome</keyword>
<evidence type="ECO:0000256" key="1">
    <source>
        <dbReference type="ARBA" id="ARBA00001946"/>
    </source>
</evidence>
<dbReference type="GO" id="GO:0016787">
    <property type="term" value="F:hydrolase activity"/>
    <property type="evidence" value="ECO:0007669"/>
    <property type="project" value="UniProtKB-KW"/>
</dbReference>
<dbReference type="Proteomes" id="UP000244162">
    <property type="component" value="Unassembled WGS sequence"/>
</dbReference>
<dbReference type="AlphaFoldDB" id="A0A2T5FZE4"/>
<protein>
    <submittedName>
        <fullName evidence="4">ADP-ribose pyrophosphatase</fullName>
    </submittedName>
</protein>
<name>A0A2T5FZE4_9SPHN</name>